<evidence type="ECO:0000313" key="2">
    <source>
        <dbReference type="EMBL" id="KAJ6247302.1"/>
    </source>
</evidence>
<name>A0ABQ8YS13_9EUKA</name>
<evidence type="ECO:0000256" key="1">
    <source>
        <dbReference type="SAM" id="MobiDB-lite"/>
    </source>
</evidence>
<feature type="region of interest" description="Disordered" evidence="1">
    <location>
        <begin position="117"/>
        <end position="147"/>
    </location>
</feature>
<accession>A0ABQ8YS13</accession>
<evidence type="ECO:0000313" key="3">
    <source>
        <dbReference type="Proteomes" id="UP001150062"/>
    </source>
</evidence>
<feature type="compositionally biased region" description="Acidic residues" evidence="1">
    <location>
        <begin position="123"/>
        <end position="147"/>
    </location>
</feature>
<proteinExistence type="predicted"/>
<sequence length="195" mass="23263">MFTSQDIDNYHKSLKPKNKKRNCNFNQSDQEELLILDECLEINFNGLEKCESEIIIPKVKNRTNNKLLDQIKPTHCDFSFEKLLEEATKLNQFNLEQEISSCKEFDDFTSKYIEKNSQTQEELVQEQEQEEEEKEEQEQEEEQEDGAFVEYFREIEKHLINKTNTNKGKLAFSPPKRNKNPILFDELFYSNLDFN</sequence>
<protein>
    <submittedName>
        <fullName evidence="2">Vacuolar protein sorting-associated protein</fullName>
    </submittedName>
</protein>
<dbReference type="EMBL" id="JAOAOG010000127">
    <property type="protein sequence ID" value="KAJ6247302.1"/>
    <property type="molecule type" value="Genomic_DNA"/>
</dbReference>
<keyword evidence="3" id="KW-1185">Reference proteome</keyword>
<reference evidence="2" key="1">
    <citation type="submission" date="2022-08" db="EMBL/GenBank/DDBJ databases">
        <title>Novel sulfate-reducing endosymbionts in the free-living metamonad Anaeramoeba.</title>
        <authorList>
            <person name="Jerlstrom-Hultqvist J."/>
            <person name="Cepicka I."/>
            <person name="Gallot-Lavallee L."/>
            <person name="Salas-Leiva D."/>
            <person name="Curtis B.A."/>
            <person name="Zahonova K."/>
            <person name="Pipaliya S."/>
            <person name="Dacks J."/>
            <person name="Roger A.J."/>
        </authorList>
    </citation>
    <scope>NUCLEOTIDE SEQUENCE</scope>
    <source>
        <strain evidence="2">Schooner1</strain>
    </source>
</reference>
<dbReference type="Proteomes" id="UP001150062">
    <property type="component" value="Unassembled WGS sequence"/>
</dbReference>
<gene>
    <name evidence="2" type="ORF">M0813_18830</name>
</gene>
<comment type="caution">
    <text evidence="2">The sequence shown here is derived from an EMBL/GenBank/DDBJ whole genome shotgun (WGS) entry which is preliminary data.</text>
</comment>
<organism evidence="2 3">
    <name type="scientific">Anaeramoeba flamelloides</name>
    <dbReference type="NCBI Taxonomy" id="1746091"/>
    <lineage>
        <taxon>Eukaryota</taxon>
        <taxon>Metamonada</taxon>
        <taxon>Anaeramoebidae</taxon>
        <taxon>Anaeramoeba</taxon>
    </lineage>
</organism>